<dbReference type="SUPFAM" id="SSF141523">
    <property type="entry name" value="L,D-transpeptidase catalytic domain-like"/>
    <property type="match status" value="1"/>
</dbReference>
<dbReference type="InterPro" id="IPR038063">
    <property type="entry name" value="Transpep_catalytic_dom"/>
</dbReference>
<dbReference type="RefSeq" id="WP_126702466.1">
    <property type="nucleotide sequence ID" value="NZ_RWKW01000127.1"/>
</dbReference>
<dbReference type="Gene3D" id="2.40.440.10">
    <property type="entry name" value="L,D-transpeptidase catalytic domain-like"/>
    <property type="match status" value="1"/>
</dbReference>
<dbReference type="PROSITE" id="PS52029">
    <property type="entry name" value="LD_TPASE"/>
    <property type="match status" value="1"/>
</dbReference>
<feature type="chain" id="PRO_5019279846" evidence="8">
    <location>
        <begin position="26"/>
        <end position="144"/>
    </location>
</feature>
<dbReference type="InterPro" id="IPR050979">
    <property type="entry name" value="LD-transpeptidase"/>
</dbReference>
<feature type="signal peptide" evidence="8">
    <location>
        <begin position="1"/>
        <end position="25"/>
    </location>
</feature>
<organism evidence="10 11">
    <name type="scientific">Aquibium carbonis</name>
    <dbReference type="NCBI Taxonomy" id="2495581"/>
    <lineage>
        <taxon>Bacteria</taxon>
        <taxon>Pseudomonadati</taxon>
        <taxon>Pseudomonadota</taxon>
        <taxon>Alphaproteobacteria</taxon>
        <taxon>Hyphomicrobiales</taxon>
        <taxon>Phyllobacteriaceae</taxon>
        <taxon>Aquibium</taxon>
    </lineage>
</organism>
<keyword evidence="8" id="KW-0732">Signal</keyword>
<comment type="pathway">
    <text evidence="1 7">Cell wall biogenesis; peptidoglycan biosynthesis.</text>
</comment>
<dbReference type="Pfam" id="PF03734">
    <property type="entry name" value="YkuD"/>
    <property type="match status" value="1"/>
</dbReference>
<evidence type="ECO:0000256" key="2">
    <source>
        <dbReference type="ARBA" id="ARBA00005992"/>
    </source>
</evidence>
<dbReference type="PANTHER" id="PTHR30582:SF2">
    <property type="entry name" value="L,D-TRANSPEPTIDASE YCIB-RELATED"/>
    <property type="match status" value="1"/>
</dbReference>
<dbReference type="GO" id="GO:0008360">
    <property type="term" value="P:regulation of cell shape"/>
    <property type="evidence" value="ECO:0007669"/>
    <property type="project" value="UniProtKB-UniRule"/>
</dbReference>
<evidence type="ECO:0000256" key="5">
    <source>
        <dbReference type="ARBA" id="ARBA00022984"/>
    </source>
</evidence>
<sequence>MKRYTIAAALTFGCFALLETAAAQAATVVARVKISEQQMTVSYNGQTLHTWTVSTARRGKVTPVGSWKAKWLSKNHKSSIYDNAPMPYSIFYNGNYAVHGTTSIKKLGQPASAGCVRLHPDNAAILFAMAKKEGLDNVMIVVEP</sequence>
<evidence type="ECO:0000256" key="1">
    <source>
        <dbReference type="ARBA" id="ARBA00004752"/>
    </source>
</evidence>
<feature type="active site" description="Proton donor/acceptor" evidence="7">
    <location>
        <position position="99"/>
    </location>
</feature>
<accession>A0A429YJD0</accession>
<keyword evidence="4 7" id="KW-0133">Cell shape</keyword>
<dbReference type="UniPathway" id="UPA00219"/>
<comment type="caution">
    <text evidence="10">The sequence shown here is derived from an EMBL/GenBank/DDBJ whole genome shotgun (WGS) entry which is preliminary data.</text>
</comment>
<dbReference type="GO" id="GO:0005576">
    <property type="term" value="C:extracellular region"/>
    <property type="evidence" value="ECO:0007669"/>
    <property type="project" value="TreeGrafter"/>
</dbReference>
<dbReference type="AlphaFoldDB" id="A0A429YJD0"/>
<keyword evidence="5 7" id="KW-0573">Peptidoglycan synthesis</keyword>
<evidence type="ECO:0000256" key="4">
    <source>
        <dbReference type="ARBA" id="ARBA00022960"/>
    </source>
</evidence>
<evidence type="ECO:0000256" key="8">
    <source>
        <dbReference type="SAM" id="SignalP"/>
    </source>
</evidence>
<evidence type="ECO:0000313" key="10">
    <source>
        <dbReference type="EMBL" id="RST81544.1"/>
    </source>
</evidence>
<keyword evidence="11" id="KW-1185">Reference proteome</keyword>
<proteinExistence type="inferred from homology"/>
<dbReference type="GO" id="GO:0071972">
    <property type="term" value="F:peptidoglycan L,D-transpeptidase activity"/>
    <property type="evidence" value="ECO:0007669"/>
    <property type="project" value="TreeGrafter"/>
</dbReference>
<protein>
    <submittedName>
        <fullName evidence="10">L,D-transpeptidase</fullName>
    </submittedName>
</protein>
<evidence type="ECO:0000256" key="7">
    <source>
        <dbReference type="PROSITE-ProRule" id="PRU01373"/>
    </source>
</evidence>
<evidence type="ECO:0000259" key="9">
    <source>
        <dbReference type="PROSITE" id="PS52029"/>
    </source>
</evidence>
<dbReference type="OrthoDB" id="463216at2"/>
<feature type="active site" description="Nucleophile" evidence="7">
    <location>
        <position position="115"/>
    </location>
</feature>
<dbReference type="PANTHER" id="PTHR30582">
    <property type="entry name" value="L,D-TRANSPEPTIDASE"/>
    <property type="match status" value="1"/>
</dbReference>
<dbReference type="EMBL" id="RWKW01000127">
    <property type="protein sequence ID" value="RST81544.1"/>
    <property type="molecule type" value="Genomic_DNA"/>
</dbReference>
<feature type="domain" description="L,D-TPase catalytic" evidence="9">
    <location>
        <begin position="28"/>
        <end position="143"/>
    </location>
</feature>
<dbReference type="CDD" id="cd16913">
    <property type="entry name" value="YkuD_like"/>
    <property type="match status" value="1"/>
</dbReference>
<evidence type="ECO:0000313" key="11">
    <source>
        <dbReference type="Proteomes" id="UP000278398"/>
    </source>
</evidence>
<evidence type="ECO:0000256" key="6">
    <source>
        <dbReference type="ARBA" id="ARBA00023316"/>
    </source>
</evidence>
<dbReference type="InterPro" id="IPR005490">
    <property type="entry name" value="LD_TPept_cat_dom"/>
</dbReference>
<dbReference type="GO" id="GO:0071555">
    <property type="term" value="P:cell wall organization"/>
    <property type="evidence" value="ECO:0007669"/>
    <property type="project" value="UniProtKB-UniRule"/>
</dbReference>
<keyword evidence="6 7" id="KW-0961">Cell wall biogenesis/degradation</keyword>
<reference evidence="10 11" key="1">
    <citation type="submission" date="2018-12" db="EMBL/GenBank/DDBJ databases">
        <title>Mesorhizobium carbonis sp. nov., isolated from coal mine water.</title>
        <authorList>
            <person name="Xin W."/>
            <person name="Xu Z."/>
            <person name="Xiang F."/>
            <person name="Zhang J."/>
            <person name="Xi L."/>
            <person name="Liu J."/>
        </authorList>
    </citation>
    <scope>NUCLEOTIDE SEQUENCE [LARGE SCALE GENOMIC DNA]</scope>
    <source>
        <strain evidence="10 11">B2.3</strain>
    </source>
</reference>
<keyword evidence="3" id="KW-0808">Transferase</keyword>
<dbReference type="GO" id="GO:0016740">
    <property type="term" value="F:transferase activity"/>
    <property type="evidence" value="ECO:0007669"/>
    <property type="project" value="UniProtKB-KW"/>
</dbReference>
<comment type="similarity">
    <text evidence="2">Belongs to the YkuD family.</text>
</comment>
<dbReference type="GO" id="GO:0018104">
    <property type="term" value="P:peptidoglycan-protein cross-linking"/>
    <property type="evidence" value="ECO:0007669"/>
    <property type="project" value="TreeGrafter"/>
</dbReference>
<gene>
    <name evidence="10" type="ORF">EJC49_24050</name>
</gene>
<dbReference type="Proteomes" id="UP000278398">
    <property type="component" value="Unassembled WGS sequence"/>
</dbReference>
<name>A0A429YJD0_9HYPH</name>
<evidence type="ECO:0000256" key="3">
    <source>
        <dbReference type="ARBA" id="ARBA00022679"/>
    </source>
</evidence>